<protein>
    <submittedName>
        <fullName evidence="1">Uncharacterized protein</fullName>
    </submittedName>
</protein>
<gene>
    <name evidence="1 2" type="ORF">SRAE_2000242300</name>
</gene>
<sequence length="14" mass="1686">NILTVPLIYYLNHL</sequence>
<dbReference type="EMBL" id="LN609529">
    <property type="protein sequence ID" value="CEG06133.1"/>
    <property type="molecule type" value="Genomic_DNA"/>
</dbReference>
<dbReference type="WormBase" id="SRAE_2000242300">
    <property type="protein sequence ID" value="SRP00875"/>
    <property type="gene ID" value="WBGene00262633"/>
</dbReference>
<evidence type="ECO:0000313" key="2">
    <source>
        <dbReference type="WormBase" id="SRAE_2000242300"/>
    </source>
</evidence>
<accession>A0A090MFW6</accession>
<feature type="non-terminal residue" evidence="1">
    <location>
        <position position="14"/>
    </location>
</feature>
<evidence type="ECO:0000313" key="1">
    <source>
        <dbReference type="EMBL" id="CEG06133.1"/>
    </source>
</evidence>
<reference evidence="1" key="1">
    <citation type="submission" date="2014-09" db="EMBL/GenBank/DDBJ databases">
        <authorList>
            <person name="Martin A.A."/>
        </authorList>
    </citation>
    <scope>NUCLEOTIDE SEQUENCE</scope>
    <source>
        <strain evidence="1">ED321 Heterogonic</strain>
    </source>
</reference>
<organism evidence="1">
    <name type="scientific">Strongyloides ratti</name>
    <name type="common">Parasitic roundworm</name>
    <dbReference type="NCBI Taxonomy" id="34506"/>
    <lineage>
        <taxon>Eukaryota</taxon>
        <taxon>Metazoa</taxon>
        <taxon>Ecdysozoa</taxon>
        <taxon>Nematoda</taxon>
        <taxon>Chromadorea</taxon>
        <taxon>Rhabditida</taxon>
        <taxon>Tylenchina</taxon>
        <taxon>Panagrolaimomorpha</taxon>
        <taxon>Strongyloidoidea</taxon>
        <taxon>Strongyloididae</taxon>
        <taxon>Strongyloides</taxon>
    </lineage>
</organism>
<proteinExistence type="predicted"/>
<name>A0A090MFW6_STRRB</name>
<feature type="non-terminal residue" evidence="1">
    <location>
        <position position="1"/>
    </location>
</feature>